<dbReference type="EMBL" id="MCFL01000024">
    <property type="protein sequence ID" value="ORZ35102.1"/>
    <property type="molecule type" value="Genomic_DNA"/>
</dbReference>
<dbReference type="CDD" id="cd16653">
    <property type="entry name" value="RING-like_Rtf2"/>
    <property type="match status" value="1"/>
</dbReference>
<evidence type="ECO:0000256" key="2">
    <source>
        <dbReference type="SAM" id="MobiDB-lite"/>
    </source>
</evidence>
<feature type="signal peptide" evidence="3">
    <location>
        <begin position="1"/>
        <end position="21"/>
    </location>
</feature>
<feature type="chain" id="PRO_5012327571" evidence="3">
    <location>
        <begin position="22"/>
        <end position="332"/>
    </location>
</feature>
<keyword evidence="5" id="KW-1185">Reference proteome</keyword>
<sequence>MTLGRVSIAPTLLLVFMGADGGSIPRRDELVKSKVRAVKHDPSLLAALALYYCSLTKERLSAPIVADDLGKLYNREAIVKHLLDRRAGDATATDGIDEVKHIKSLKDVTTLELTKMSSDNVQDDGTEADNAHKPQFACPLTGRPLNGRHRFVYLRTCGHVMSLAGLRELVPSVGAGVGADGVVAAVAEGTRAECPVCTRAFDVETELIPLNPSQDELTGLVERMVARQAAEAAAKKKEKSASKKRKAEASGSAKTEATSSASKKAKTSSSSTAPSTVVDPAANINMSLPAIPSRSAVGAQQSAAIASLYKKKESTGTSDADKFFVQGTYSRT</sequence>
<comment type="caution">
    <text evidence="4">The sequence shown here is derived from an EMBL/GenBank/DDBJ whole genome shotgun (WGS) entry which is preliminary data.</text>
</comment>
<organism evidence="4 5">
    <name type="scientific">Catenaria anguillulae PL171</name>
    <dbReference type="NCBI Taxonomy" id="765915"/>
    <lineage>
        <taxon>Eukaryota</taxon>
        <taxon>Fungi</taxon>
        <taxon>Fungi incertae sedis</taxon>
        <taxon>Blastocladiomycota</taxon>
        <taxon>Blastocladiomycetes</taxon>
        <taxon>Blastocladiales</taxon>
        <taxon>Catenariaceae</taxon>
        <taxon>Catenaria</taxon>
    </lineage>
</organism>
<gene>
    <name evidence="4" type="ORF">BCR44DRAFT_1499983</name>
</gene>
<feature type="region of interest" description="Disordered" evidence="2">
    <location>
        <begin position="309"/>
        <end position="332"/>
    </location>
</feature>
<comment type="similarity">
    <text evidence="1">Belongs to the rtf2 family.</text>
</comment>
<evidence type="ECO:0000256" key="3">
    <source>
        <dbReference type="SAM" id="SignalP"/>
    </source>
</evidence>
<dbReference type="Pfam" id="PF04641">
    <property type="entry name" value="Rtf2"/>
    <property type="match status" value="1"/>
</dbReference>
<accession>A0A1Y2HPQ9</accession>
<protein>
    <submittedName>
        <fullName evidence="4">Rtf2 RING-finger-domain-containing protein</fullName>
    </submittedName>
</protein>
<dbReference type="OrthoDB" id="247013at2759"/>
<evidence type="ECO:0000313" key="5">
    <source>
        <dbReference type="Proteomes" id="UP000193411"/>
    </source>
</evidence>
<dbReference type="InterPro" id="IPR027799">
    <property type="entry name" value="Rtf2_RING-finger"/>
</dbReference>
<name>A0A1Y2HPQ9_9FUNG</name>
<feature type="compositionally biased region" description="Basic and acidic residues" evidence="2">
    <location>
        <begin position="310"/>
        <end position="322"/>
    </location>
</feature>
<dbReference type="AlphaFoldDB" id="A0A1Y2HPQ9"/>
<evidence type="ECO:0000313" key="4">
    <source>
        <dbReference type="EMBL" id="ORZ35102.1"/>
    </source>
</evidence>
<proteinExistence type="inferred from homology"/>
<feature type="compositionally biased region" description="Low complexity" evidence="2">
    <location>
        <begin position="249"/>
        <end position="276"/>
    </location>
</feature>
<dbReference type="GO" id="GO:0005634">
    <property type="term" value="C:nucleus"/>
    <property type="evidence" value="ECO:0007669"/>
    <property type="project" value="TreeGrafter"/>
</dbReference>
<dbReference type="PANTHER" id="PTHR12775:SF0">
    <property type="entry name" value="REPLICATION TERMINATION FACTOR 2"/>
    <property type="match status" value="1"/>
</dbReference>
<keyword evidence="3" id="KW-0732">Signal</keyword>
<evidence type="ECO:0000256" key="1">
    <source>
        <dbReference type="ARBA" id="ARBA00009885"/>
    </source>
</evidence>
<dbReference type="PANTHER" id="PTHR12775">
    <property type="entry name" value="PROTEIN C20ORF43 HOMOLOG"/>
    <property type="match status" value="1"/>
</dbReference>
<dbReference type="Proteomes" id="UP000193411">
    <property type="component" value="Unassembled WGS sequence"/>
</dbReference>
<dbReference type="GO" id="GO:0006274">
    <property type="term" value="P:DNA replication termination"/>
    <property type="evidence" value="ECO:0007669"/>
    <property type="project" value="TreeGrafter"/>
</dbReference>
<dbReference type="STRING" id="765915.A0A1Y2HPQ9"/>
<reference evidence="4 5" key="1">
    <citation type="submission" date="2016-07" db="EMBL/GenBank/DDBJ databases">
        <title>Pervasive Adenine N6-methylation of Active Genes in Fungi.</title>
        <authorList>
            <consortium name="DOE Joint Genome Institute"/>
            <person name="Mondo S.J."/>
            <person name="Dannebaum R.O."/>
            <person name="Kuo R.C."/>
            <person name="Labutti K."/>
            <person name="Haridas S."/>
            <person name="Kuo A."/>
            <person name="Salamov A."/>
            <person name="Ahrendt S.R."/>
            <person name="Lipzen A."/>
            <person name="Sullivan W."/>
            <person name="Andreopoulos W.B."/>
            <person name="Clum A."/>
            <person name="Lindquist E."/>
            <person name="Daum C."/>
            <person name="Ramamoorthy G.K."/>
            <person name="Gryganskyi A."/>
            <person name="Culley D."/>
            <person name="Magnuson J.K."/>
            <person name="James T.Y."/>
            <person name="O'Malley M.A."/>
            <person name="Stajich J.E."/>
            <person name="Spatafora J.W."/>
            <person name="Visel A."/>
            <person name="Grigoriev I.V."/>
        </authorList>
    </citation>
    <scope>NUCLEOTIDE SEQUENCE [LARGE SCALE GENOMIC DNA]</scope>
    <source>
        <strain evidence="4 5">PL171</strain>
    </source>
</reference>
<feature type="region of interest" description="Disordered" evidence="2">
    <location>
        <begin position="235"/>
        <end position="277"/>
    </location>
</feature>
<dbReference type="InterPro" id="IPR006735">
    <property type="entry name" value="Rtf2"/>
</dbReference>